<dbReference type="PANTHER" id="PTHR23091:SF4">
    <property type="entry name" value="N-TERMINAL AMINO-ACID N(ALPHA)-ACETYLTRANSFERASE NATA"/>
    <property type="match status" value="1"/>
</dbReference>
<proteinExistence type="predicted"/>
<dbReference type="InterPro" id="IPR045047">
    <property type="entry name" value="Ard1-like"/>
</dbReference>
<reference evidence="4 5" key="1">
    <citation type="submission" date="2016-08" db="EMBL/GenBank/DDBJ databases">
        <title>New Insights into Marine Group III Euryarchaeota, from dark to light.</title>
        <authorList>
            <person name="Haro-Moreno J.M."/>
            <person name="Rodriguez-Valera F."/>
            <person name="Lopez-Garcia P."/>
            <person name="Moreira D."/>
            <person name="Martin-Cuadrado A.B."/>
        </authorList>
    </citation>
    <scope>NUCLEOTIDE SEQUENCE [LARGE SCALE GENOMIC DNA]</scope>
    <source>
        <strain evidence="4">CG-Epi2</strain>
    </source>
</reference>
<protein>
    <recommendedName>
        <fullName evidence="3">N-acetyltransferase domain-containing protein</fullName>
    </recommendedName>
</protein>
<dbReference type="PROSITE" id="PS51186">
    <property type="entry name" value="GNAT"/>
    <property type="match status" value="1"/>
</dbReference>
<dbReference type="CDD" id="cd04301">
    <property type="entry name" value="NAT_SF"/>
    <property type="match status" value="1"/>
</dbReference>
<dbReference type="AlphaFoldDB" id="A0A1J5TLD2"/>
<keyword evidence="1" id="KW-0808">Transferase</keyword>
<evidence type="ECO:0000313" key="4">
    <source>
        <dbReference type="EMBL" id="OIR21775.1"/>
    </source>
</evidence>
<comment type="caution">
    <text evidence="4">The sequence shown here is derived from an EMBL/GenBank/DDBJ whole genome shotgun (WGS) entry which is preliminary data.</text>
</comment>
<organism evidence="4 5">
    <name type="scientific">Marine Group III euryarchaeote CG-Epi2</name>
    <dbReference type="NCBI Taxonomy" id="1888996"/>
    <lineage>
        <taxon>Archaea</taxon>
        <taxon>Methanobacteriati</taxon>
        <taxon>Thermoplasmatota</taxon>
        <taxon>Thermoplasmata</taxon>
        <taxon>Candidatus Thermoprofundales</taxon>
    </lineage>
</organism>
<evidence type="ECO:0000313" key="5">
    <source>
        <dbReference type="Proteomes" id="UP000183615"/>
    </source>
</evidence>
<dbReference type="PANTHER" id="PTHR23091">
    <property type="entry name" value="N-TERMINAL ACETYLTRANSFERASE"/>
    <property type="match status" value="1"/>
</dbReference>
<dbReference type="Gene3D" id="3.40.630.30">
    <property type="match status" value="1"/>
</dbReference>
<dbReference type="Proteomes" id="UP000183615">
    <property type="component" value="Unassembled WGS sequence"/>
</dbReference>
<gene>
    <name evidence="4" type="ORF">BET99_05750</name>
</gene>
<dbReference type="InterPro" id="IPR000182">
    <property type="entry name" value="GNAT_dom"/>
</dbReference>
<evidence type="ECO:0000259" key="3">
    <source>
        <dbReference type="PROSITE" id="PS51186"/>
    </source>
</evidence>
<dbReference type="InterPro" id="IPR016181">
    <property type="entry name" value="Acyl_CoA_acyltransferase"/>
</dbReference>
<dbReference type="SUPFAM" id="SSF55729">
    <property type="entry name" value="Acyl-CoA N-acyltransferases (Nat)"/>
    <property type="match status" value="1"/>
</dbReference>
<dbReference type="Pfam" id="PF00583">
    <property type="entry name" value="Acetyltransf_1"/>
    <property type="match status" value="1"/>
</dbReference>
<name>A0A1J5TLD2_9ARCH</name>
<keyword evidence="2" id="KW-0012">Acyltransferase</keyword>
<dbReference type="GO" id="GO:0004596">
    <property type="term" value="F:protein-N-terminal amino-acid acetyltransferase activity"/>
    <property type="evidence" value="ECO:0007669"/>
    <property type="project" value="InterPro"/>
</dbReference>
<evidence type="ECO:0000256" key="2">
    <source>
        <dbReference type="ARBA" id="ARBA00023315"/>
    </source>
</evidence>
<feature type="domain" description="N-acetyltransferase" evidence="3">
    <location>
        <begin position="1"/>
        <end position="143"/>
    </location>
</feature>
<dbReference type="GO" id="GO:0031415">
    <property type="term" value="C:NatA complex"/>
    <property type="evidence" value="ECO:0007669"/>
    <property type="project" value="InterPro"/>
</dbReference>
<sequence>MKISKFRTEDLDDLMVFLDSNLEENYEKRVFLNIRQRWPEGFLIIKSKDTIIGVCCGAILPNDKLRILILVLDENHQGKGLGKQLMNLMIKESSLFGVKKVTLEVRKDSKAITFYRKLGFSSVDVLPCYYQDGCDGIVMEKHL</sequence>
<dbReference type="EMBL" id="MIYZ01000035">
    <property type="protein sequence ID" value="OIR21775.1"/>
    <property type="molecule type" value="Genomic_DNA"/>
</dbReference>
<accession>A0A1J5TLD2</accession>
<evidence type="ECO:0000256" key="1">
    <source>
        <dbReference type="ARBA" id="ARBA00022679"/>
    </source>
</evidence>